<dbReference type="Proteomes" id="UP000596427">
    <property type="component" value="Chromosome"/>
</dbReference>
<feature type="transmembrane region" description="Helical" evidence="1">
    <location>
        <begin position="48"/>
        <end position="67"/>
    </location>
</feature>
<dbReference type="RefSeq" id="WP_203192869.1">
    <property type="nucleotide sequence ID" value="NZ_CP063362.1"/>
</dbReference>
<keyword evidence="1" id="KW-1133">Transmembrane helix</keyword>
<proteinExistence type="predicted"/>
<feature type="transmembrane region" description="Helical" evidence="1">
    <location>
        <begin position="20"/>
        <end position="39"/>
    </location>
</feature>
<feature type="transmembrane region" description="Helical" evidence="1">
    <location>
        <begin position="73"/>
        <end position="91"/>
    </location>
</feature>
<dbReference type="AlphaFoldDB" id="A0A974SH78"/>
<keyword evidence="3" id="KW-1185">Reference proteome</keyword>
<accession>A0A974SH78</accession>
<organism evidence="2 3">
    <name type="scientific">Xanthobacter dioxanivorans</name>
    <dbReference type="NCBI Taxonomy" id="2528964"/>
    <lineage>
        <taxon>Bacteria</taxon>
        <taxon>Pseudomonadati</taxon>
        <taxon>Pseudomonadota</taxon>
        <taxon>Alphaproteobacteria</taxon>
        <taxon>Hyphomicrobiales</taxon>
        <taxon>Xanthobacteraceae</taxon>
        <taxon>Xanthobacter</taxon>
    </lineage>
</organism>
<evidence type="ECO:0000313" key="2">
    <source>
        <dbReference type="EMBL" id="QRG05996.1"/>
    </source>
</evidence>
<evidence type="ECO:0000313" key="3">
    <source>
        <dbReference type="Proteomes" id="UP000596427"/>
    </source>
</evidence>
<keyword evidence="1" id="KW-0812">Transmembrane</keyword>
<gene>
    <name evidence="2" type="ORF">EZH22_23795</name>
</gene>
<evidence type="ECO:0000256" key="1">
    <source>
        <dbReference type="SAM" id="Phobius"/>
    </source>
</evidence>
<reference evidence="2 3" key="1">
    <citation type="submission" date="2020-10" db="EMBL/GenBank/DDBJ databases">
        <title>Degradation of 1,4-Dioxane by Xanthobacter sp. YN2, via a Novel Group-2 Soluble Di-Iron Monooxygenase.</title>
        <authorList>
            <person name="Ma F."/>
            <person name="Wang Y."/>
            <person name="Yang J."/>
            <person name="Guo H."/>
            <person name="Su D."/>
            <person name="Yu L."/>
        </authorList>
    </citation>
    <scope>NUCLEOTIDE SEQUENCE [LARGE SCALE GENOMIC DNA]</scope>
    <source>
        <strain evidence="2 3">YN2</strain>
    </source>
</reference>
<name>A0A974SH78_9HYPH</name>
<protein>
    <recommendedName>
        <fullName evidence="4">Transmembrane protein</fullName>
    </recommendedName>
</protein>
<keyword evidence="1" id="KW-0472">Membrane</keyword>
<dbReference type="KEGG" id="xdi:EZH22_23795"/>
<dbReference type="EMBL" id="CP063362">
    <property type="protein sequence ID" value="QRG05996.1"/>
    <property type="molecule type" value="Genomic_DNA"/>
</dbReference>
<evidence type="ECO:0008006" key="4">
    <source>
        <dbReference type="Google" id="ProtNLM"/>
    </source>
</evidence>
<sequence>MEPYVPPPPAPTPEQWERMGLWVTLGGIVFAAGGFAWLVQDGMAVRTAMFVMAPFALLALAFGWIFHSKKGRSLVWVRSIWAVALLAVVLVESCSGK</sequence>